<dbReference type="Pfam" id="PF13202">
    <property type="entry name" value="EF-hand_5"/>
    <property type="match status" value="3"/>
</dbReference>
<reference evidence="3" key="1">
    <citation type="submission" date="2008-10" db="EMBL/GenBank/DDBJ databases">
        <title>Complete sequence of Desulfovibrio vulgaris str. 'Miyazaki F'.</title>
        <authorList>
            <person name="Lucas S."/>
            <person name="Copeland A."/>
            <person name="Lapidus A."/>
            <person name="Glavina del Rio T."/>
            <person name="Dalin E."/>
            <person name="Tice H."/>
            <person name="Bruce D."/>
            <person name="Goodwin L."/>
            <person name="Pitluck S."/>
            <person name="Sims D."/>
            <person name="Brettin T."/>
            <person name="Detter J.C."/>
            <person name="Han C."/>
            <person name="Larimer F."/>
            <person name="Land M."/>
            <person name="Hauser L."/>
            <person name="Kyrpides N."/>
            <person name="Mikhailova N."/>
            <person name="Hazen T.C."/>
            <person name="Richardson P."/>
        </authorList>
    </citation>
    <scope>NUCLEOTIDE SEQUENCE</scope>
    <source>
        <strain evidence="3">Miyazaki F</strain>
    </source>
</reference>
<name>B8DL49_NITV9</name>
<evidence type="ECO:0000313" key="3">
    <source>
        <dbReference type="EMBL" id="ACL07752.1"/>
    </source>
</evidence>
<dbReference type="GO" id="GO:0005509">
    <property type="term" value="F:calcium ion binding"/>
    <property type="evidence" value="ECO:0007669"/>
    <property type="project" value="InterPro"/>
</dbReference>
<evidence type="ECO:0000259" key="2">
    <source>
        <dbReference type="PROSITE" id="PS50222"/>
    </source>
</evidence>
<accession>B8DL49</accession>
<sequence>MSISGISSSSSTLQELLASWGSDQTSQITQSATSSLASLFGGSDDDEGTTQASGLFSNRDKLIAMMKEGDQGTAFAQTASLLGQLDKDVNGGLSLKESGLEQDSFNALDTDGDGTVTGFELEAALKSGVASIGDDGTLSVNTAAASDAAAQAYASLSAMIMGLADTDKSGGLTAEETGLDEESFNQFDLDGDGVISGDELTTALKGGSTSSTDSSLTAESSGSASGVLSGGAASGASGTGSDDEDEDYDELDTNKDGMISTEELAAAIPGYADALRLARGENGADTSTAELRRAMNAYGSAGGFDFASLFATADATSTSAGVSGLLEEIA</sequence>
<dbReference type="AlphaFoldDB" id="B8DL49"/>
<proteinExistence type="predicted"/>
<feature type="region of interest" description="Disordered" evidence="1">
    <location>
        <begin position="198"/>
        <end position="257"/>
    </location>
</feature>
<dbReference type="SUPFAM" id="SSF47473">
    <property type="entry name" value="EF-hand"/>
    <property type="match status" value="1"/>
</dbReference>
<feature type="domain" description="EF-hand" evidence="2">
    <location>
        <begin position="181"/>
        <end position="210"/>
    </location>
</feature>
<dbReference type="PROSITE" id="PS50222">
    <property type="entry name" value="EF_HAND_2"/>
    <property type="match status" value="3"/>
</dbReference>
<dbReference type="KEGG" id="dvm:DvMF_0796"/>
<dbReference type="EMBL" id="CP001197">
    <property type="protein sequence ID" value="ACL07752.1"/>
    <property type="molecule type" value="Genomic_DNA"/>
</dbReference>
<dbReference type="InterPro" id="IPR011992">
    <property type="entry name" value="EF-hand-dom_pair"/>
</dbReference>
<dbReference type="SMART" id="SM00054">
    <property type="entry name" value="EFh"/>
    <property type="match status" value="3"/>
</dbReference>
<organism evidence="3">
    <name type="scientific">Nitratidesulfovibrio vulgaris (strain DSM 19637 / Miyazaki F)</name>
    <name type="common">Desulfovibrio vulgaris</name>
    <dbReference type="NCBI Taxonomy" id="883"/>
    <lineage>
        <taxon>Bacteria</taxon>
        <taxon>Pseudomonadati</taxon>
        <taxon>Thermodesulfobacteriota</taxon>
        <taxon>Desulfovibrionia</taxon>
        <taxon>Desulfovibrionales</taxon>
        <taxon>Desulfovibrionaceae</taxon>
        <taxon>Nitratidesulfovibrio</taxon>
    </lineage>
</organism>
<evidence type="ECO:0000256" key="1">
    <source>
        <dbReference type="SAM" id="MobiDB-lite"/>
    </source>
</evidence>
<dbReference type="HOGENOM" id="CLU_841277_0_0_7"/>
<dbReference type="InterPro" id="IPR002048">
    <property type="entry name" value="EF_hand_dom"/>
</dbReference>
<feature type="domain" description="EF-hand" evidence="2">
    <location>
        <begin position="239"/>
        <end position="274"/>
    </location>
</feature>
<dbReference type="Gene3D" id="1.10.238.10">
    <property type="entry name" value="EF-hand"/>
    <property type="match status" value="2"/>
</dbReference>
<dbReference type="PROSITE" id="PS00018">
    <property type="entry name" value="EF_HAND_1"/>
    <property type="match status" value="3"/>
</dbReference>
<dbReference type="InterPro" id="IPR018247">
    <property type="entry name" value="EF_Hand_1_Ca_BS"/>
</dbReference>
<protein>
    <submittedName>
        <fullName evidence="3">Calcium-binding EF-hand-containing protein</fullName>
    </submittedName>
</protein>
<feature type="compositionally biased region" description="Low complexity" evidence="1">
    <location>
        <begin position="206"/>
        <end position="227"/>
    </location>
</feature>
<dbReference type="STRING" id="883.DvMF_0796"/>
<dbReference type="OrthoDB" id="5457030at2"/>
<feature type="domain" description="EF-hand" evidence="2">
    <location>
        <begin position="102"/>
        <end position="131"/>
    </location>
</feature>
<gene>
    <name evidence="3" type="ordered locus">DvMF_0796</name>
</gene>
<feature type="compositionally biased region" description="Acidic residues" evidence="1">
    <location>
        <begin position="241"/>
        <end position="251"/>
    </location>
</feature>